<accession>A0A9X2AX13</accession>
<dbReference type="Proteomes" id="UP001139682">
    <property type="component" value="Unassembled WGS sequence"/>
</dbReference>
<evidence type="ECO:0000313" key="1">
    <source>
        <dbReference type="EMBL" id="MCJ0975921.1"/>
    </source>
</evidence>
<dbReference type="RefSeq" id="WP_243607910.1">
    <property type="nucleotide sequence ID" value="NZ_JALGRD010000017.1"/>
</dbReference>
<dbReference type="AlphaFoldDB" id="A0A9X2AX13"/>
<organism evidence="1 2">
    <name type="scientific">Stutzerimonas marianensis</name>
    <dbReference type="NCBI Taxonomy" id="2929513"/>
    <lineage>
        <taxon>Bacteria</taxon>
        <taxon>Pseudomonadati</taxon>
        <taxon>Pseudomonadota</taxon>
        <taxon>Gammaproteobacteria</taxon>
        <taxon>Pseudomonadales</taxon>
        <taxon>Pseudomonadaceae</taxon>
        <taxon>Stutzerimonas</taxon>
    </lineage>
</organism>
<sequence>MSTTVTPTHGNTTPQNTTTSLFDDKLNIAKSSKILADYLRQEGKSAITGQELAKLAENGSGQVPADVSAAAQYLQRHPDVFTAIETHDVAGADSLSGVWNFDWAADGGLNGTSTEAIARMQDVFDFAIEKSAKITEVTTGKKAELDSTKQRANN</sequence>
<comment type="caution">
    <text evidence="1">The sequence shown here is derived from an EMBL/GenBank/DDBJ whole genome shotgun (WGS) entry which is preliminary data.</text>
</comment>
<protein>
    <submittedName>
        <fullName evidence="1">Uncharacterized protein</fullName>
    </submittedName>
</protein>
<evidence type="ECO:0000313" key="2">
    <source>
        <dbReference type="Proteomes" id="UP001139682"/>
    </source>
</evidence>
<proteinExistence type="predicted"/>
<gene>
    <name evidence="1" type="ORF">MST27_21405</name>
</gene>
<dbReference type="EMBL" id="JALGRD010000017">
    <property type="protein sequence ID" value="MCJ0975921.1"/>
    <property type="molecule type" value="Genomic_DNA"/>
</dbReference>
<reference evidence="1" key="1">
    <citation type="submission" date="2022-03" db="EMBL/GenBank/DDBJ databases">
        <title>Pseudomonas marianensis sp. nov., a marine bacterium isolated from deep-sea sediments of the Mariana Trench.</title>
        <authorList>
            <person name="Wei Y."/>
        </authorList>
    </citation>
    <scope>NUCLEOTIDE SEQUENCE</scope>
    <source>
        <strain evidence="1">PS1</strain>
    </source>
</reference>
<keyword evidence="2" id="KW-1185">Reference proteome</keyword>
<name>A0A9X2AX13_9GAMM</name>